<gene>
    <name evidence="3" type="ORF">BCR26_11005</name>
</gene>
<dbReference type="GO" id="GO:0003677">
    <property type="term" value="F:DNA binding"/>
    <property type="evidence" value="ECO:0007669"/>
    <property type="project" value="InterPro"/>
</dbReference>
<sequence>MFSEKMEKAFNLMEQAIVLLKQSLDTSFLDAYIENGENIIDNYQVRVLDGEPNEETVKQLEVVYQQLKQLDLDSEEIRRLTQLILLKGNREEALQANHQLTPDSIGFLFVYIIEQLYGKKEPLRILDIASGMGNLLLTLVLNLRKAKYEVQGYGVDIDDTLLSVSATNNEWTESNIELFHQDGLQELLLDPVDVAISDLPVGYYPNDEKAKNFDSAAEDTHSYAHHLLMEQAMNYVKPGGYGLFLIPSNIFETEQGGYFKNWLQKNVFLQGIIQLPDELFQSEHSRKSILLVQNIGNKSSQAKEVLVVKLASLKDTEKITQFFQQFETWKSSNLK</sequence>
<dbReference type="AlphaFoldDB" id="A0A1E5KZE2"/>
<dbReference type="GO" id="GO:0032259">
    <property type="term" value="P:methylation"/>
    <property type="evidence" value="ECO:0007669"/>
    <property type="project" value="UniProtKB-KW"/>
</dbReference>
<dbReference type="Pfam" id="PF21106">
    <property type="entry name" value="YtxK_like"/>
    <property type="match status" value="1"/>
</dbReference>
<feature type="domain" description="DNA methylase adenine-specific" evidence="1">
    <location>
        <begin position="92"/>
        <end position="317"/>
    </location>
</feature>
<dbReference type="SUPFAM" id="SSF53335">
    <property type="entry name" value="S-adenosyl-L-methionine-dependent methyltransferases"/>
    <property type="match status" value="1"/>
</dbReference>
<reference evidence="3 4" key="1">
    <citation type="submission" date="2016-09" db="EMBL/GenBank/DDBJ databases">
        <authorList>
            <person name="Capua I."/>
            <person name="De Benedictis P."/>
            <person name="Joannis T."/>
            <person name="Lombin L.H."/>
            <person name="Cattoli G."/>
        </authorList>
    </citation>
    <scope>NUCLEOTIDE SEQUENCE [LARGE SCALE GENOMIC DNA]</scope>
    <source>
        <strain evidence="3 4">LMG 25899</strain>
    </source>
</reference>
<dbReference type="Gene3D" id="1.10.150.470">
    <property type="match status" value="1"/>
</dbReference>
<dbReference type="OrthoDB" id="9788159at2"/>
<feature type="domain" description="YtxK-like N-terminal helical" evidence="2">
    <location>
        <begin position="7"/>
        <end position="88"/>
    </location>
</feature>
<dbReference type="Pfam" id="PF02384">
    <property type="entry name" value="N6_Mtase"/>
    <property type="match status" value="1"/>
</dbReference>
<dbReference type="STRING" id="762845.BCR26_11005"/>
<dbReference type="EMBL" id="MIEK01000011">
    <property type="protein sequence ID" value="OEH83195.1"/>
    <property type="molecule type" value="Genomic_DNA"/>
</dbReference>
<evidence type="ECO:0000259" key="1">
    <source>
        <dbReference type="Pfam" id="PF02384"/>
    </source>
</evidence>
<dbReference type="InterPro" id="IPR029063">
    <property type="entry name" value="SAM-dependent_MTases_sf"/>
</dbReference>
<dbReference type="PIRSF" id="PIRSF026567">
    <property type="entry name" value="Adenine_mtase_bact_prd"/>
    <property type="match status" value="1"/>
</dbReference>
<name>A0A1E5KZE2_9ENTE</name>
<evidence type="ECO:0000313" key="3">
    <source>
        <dbReference type="EMBL" id="OEH83195.1"/>
    </source>
</evidence>
<dbReference type="PANTHER" id="PTHR41313">
    <property type="entry name" value="ADENINE-SPECIFIC METHYLTRANSFERASE"/>
    <property type="match status" value="1"/>
</dbReference>
<dbReference type="InterPro" id="IPR016843">
    <property type="entry name" value="S-AdoMet-dep_Ade-MeTrfase_prd"/>
</dbReference>
<organism evidence="3 4">
    <name type="scientific">Enterococcus rivorum</name>
    <dbReference type="NCBI Taxonomy" id="762845"/>
    <lineage>
        <taxon>Bacteria</taxon>
        <taxon>Bacillati</taxon>
        <taxon>Bacillota</taxon>
        <taxon>Bacilli</taxon>
        <taxon>Lactobacillales</taxon>
        <taxon>Enterococcaceae</taxon>
        <taxon>Enterococcus</taxon>
    </lineage>
</organism>
<keyword evidence="3" id="KW-0489">Methyltransferase</keyword>
<dbReference type="PANTHER" id="PTHR41313:SF1">
    <property type="entry name" value="DNA METHYLASE ADENINE-SPECIFIC DOMAIN-CONTAINING PROTEIN"/>
    <property type="match status" value="1"/>
</dbReference>
<protein>
    <submittedName>
        <fullName evidence="3">Adenine methyltransferase</fullName>
    </submittedName>
</protein>
<dbReference type="InterPro" id="IPR048375">
    <property type="entry name" value="YtxK-like_N"/>
</dbReference>
<dbReference type="RefSeq" id="WP_069697871.1">
    <property type="nucleotide sequence ID" value="NZ_JAGGMA010000020.1"/>
</dbReference>
<accession>A0A1E5KZE2</accession>
<evidence type="ECO:0000313" key="4">
    <source>
        <dbReference type="Proteomes" id="UP000095256"/>
    </source>
</evidence>
<dbReference type="GO" id="GO:0008170">
    <property type="term" value="F:N-methyltransferase activity"/>
    <property type="evidence" value="ECO:0007669"/>
    <property type="project" value="InterPro"/>
</dbReference>
<evidence type="ECO:0000259" key="2">
    <source>
        <dbReference type="Pfam" id="PF21106"/>
    </source>
</evidence>
<dbReference type="Proteomes" id="UP000095256">
    <property type="component" value="Unassembled WGS sequence"/>
</dbReference>
<dbReference type="InterPro" id="IPR003356">
    <property type="entry name" value="DNA_methylase_A-5"/>
</dbReference>
<dbReference type="Gene3D" id="3.40.50.150">
    <property type="entry name" value="Vaccinia Virus protein VP39"/>
    <property type="match status" value="1"/>
</dbReference>
<keyword evidence="3" id="KW-0808">Transferase</keyword>
<keyword evidence="4" id="KW-1185">Reference proteome</keyword>
<proteinExistence type="predicted"/>
<dbReference type="CDD" id="cd02440">
    <property type="entry name" value="AdoMet_MTases"/>
    <property type="match status" value="1"/>
</dbReference>
<dbReference type="InterPro" id="IPR052933">
    <property type="entry name" value="DNA_Protect_Modify"/>
</dbReference>
<comment type="caution">
    <text evidence="3">The sequence shown here is derived from an EMBL/GenBank/DDBJ whole genome shotgun (WGS) entry which is preliminary data.</text>
</comment>